<reference evidence="2 4" key="1">
    <citation type="journal article" date="2014" name="BMC Genomics">
        <title>Genome sequence of Anopheles sinensis provides insight into genetics basis of mosquito competence for malaria parasites.</title>
        <authorList>
            <person name="Zhou D."/>
            <person name="Zhang D."/>
            <person name="Ding G."/>
            <person name="Shi L."/>
            <person name="Hou Q."/>
            <person name="Ye Y."/>
            <person name="Xu Y."/>
            <person name="Zhou H."/>
            <person name="Xiong C."/>
            <person name="Li S."/>
            <person name="Yu J."/>
            <person name="Hong S."/>
            <person name="Yu X."/>
            <person name="Zou P."/>
            <person name="Chen C."/>
            <person name="Chang X."/>
            <person name="Wang W."/>
            <person name="Lv Y."/>
            <person name="Sun Y."/>
            <person name="Ma L."/>
            <person name="Shen B."/>
            <person name="Zhu C."/>
        </authorList>
    </citation>
    <scope>NUCLEOTIDE SEQUENCE [LARGE SCALE GENOMIC DNA]</scope>
</reference>
<organism evidence="2">
    <name type="scientific">Anopheles sinensis</name>
    <name type="common">Mosquito</name>
    <dbReference type="NCBI Taxonomy" id="74873"/>
    <lineage>
        <taxon>Eukaryota</taxon>
        <taxon>Metazoa</taxon>
        <taxon>Ecdysozoa</taxon>
        <taxon>Arthropoda</taxon>
        <taxon>Hexapoda</taxon>
        <taxon>Insecta</taxon>
        <taxon>Pterygota</taxon>
        <taxon>Neoptera</taxon>
        <taxon>Endopterygota</taxon>
        <taxon>Diptera</taxon>
        <taxon>Nematocera</taxon>
        <taxon>Culicoidea</taxon>
        <taxon>Culicidae</taxon>
        <taxon>Anophelinae</taxon>
        <taxon>Anopheles</taxon>
    </lineage>
</organism>
<dbReference type="EMBL" id="ATLV01024255">
    <property type="status" value="NOT_ANNOTATED_CDS"/>
    <property type="molecule type" value="Genomic_DNA"/>
</dbReference>
<dbReference type="Proteomes" id="UP000030765">
    <property type="component" value="Unassembled WGS sequence"/>
</dbReference>
<dbReference type="OrthoDB" id="7725042at2759"/>
<keyword evidence="4" id="KW-1185">Reference proteome</keyword>
<proteinExistence type="predicted"/>
<dbReference type="OMA" id="MDMDFRR"/>
<dbReference type="AlphaFoldDB" id="A0A084WLL5"/>
<accession>A0A084WLL5</accession>
<name>A0A084WLL5_ANOSI</name>
<keyword evidence="1" id="KW-0732">Signal</keyword>
<dbReference type="EMBL" id="KE525350">
    <property type="protein sequence ID" value="KFB51109.1"/>
    <property type="molecule type" value="Genomic_DNA"/>
</dbReference>
<evidence type="ECO:0000313" key="2">
    <source>
        <dbReference type="EMBL" id="KFB51109.1"/>
    </source>
</evidence>
<protein>
    <submittedName>
        <fullName evidence="2 3">Uncharacterized protein</fullName>
    </submittedName>
</protein>
<dbReference type="EnsemblMetazoa" id="ASIC019168-RA">
    <property type="protein sequence ID" value="ASIC019168-PA"/>
    <property type="gene ID" value="ASIC019168"/>
</dbReference>
<gene>
    <name evidence="2" type="ORF">ZHAS_00019168</name>
</gene>
<reference evidence="3" key="2">
    <citation type="submission" date="2020-05" db="UniProtKB">
        <authorList>
            <consortium name="EnsemblMetazoa"/>
        </authorList>
    </citation>
    <scope>IDENTIFICATION</scope>
</reference>
<evidence type="ECO:0000313" key="3">
    <source>
        <dbReference type="EnsemblMetazoa" id="ASIC019168-PA"/>
    </source>
</evidence>
<evidence type="ECO:0000313" key="4">
    <source>
        <dbReference type="Proteomes" id="UP000030765"/>
    </source>
</evidence>
<evidence type="ECO:0000256" key="1">
    <source>
        <dbReference type="SAM" id="SignalP"/>
    </source>
</evidence>
<feature type="chain" id="PRO_5001784953" evidence="1">
    <location>
        <begin position="21"/>
        <end position="132"/>
    </location>
</feature>
<sequence>MKYVVAVFFVVFCSLRLSAGGFVECDLDLDDPRILKQLPEECQNVDEASRVLLLKETESFKEFHRKLSAYEASKGLNTDDAIYMDMDFRRELYTAAGLHECLDIEESLEEYVQCLVAKRAQMITSIDGRAER</sequence>
<dbReference type="VEuPathDB" id="VectorBase:ASIC019168"/>
<feature type="signal peptide" evidence="1">
    <location>
        <begin position="1"/>
        <end position="20"/>
    </location>
</feature>